<evidence type="ECO:0000313" key="1">
    <source>
        <dbReference type="EMBL" id="NHO32658.1"/>
    </source>
</evidence>
<accession>A0ABX0KBV3</accession>
<reference evidence="1 2" key="1">
    <citation type="journal article" date="2020" name="Int. J. Syst. Evol. Microbiol.">
        <title>Novel acetic acid bacteria from cider fermentations: Acetobacter conturbans sp. nov. and Acetobacter fallax sp. nov.</title>
        <authorList>
            <person name="Sombolestani A.S."/>
            <person name="Cleenwerck I."/>
            <person name="Cnockaert M."/>
            <person name="Borremans W."/>
            <person name="Wieme A.D."/>
            <person name="De Vuyst L."/>
            <person name="Vandamme P."/>
        </authorList>
    </citation>
    <scope>NUCLEOTIDE SEQUENCE [LARGE SCALE GENOMIC DNA]</scope>
    <source>
        <strain evidence="1 2">LMG 1637</strain>
    </source>
</reference>
<dbReference type="Proteomes" id="UP000615326">
    <property type="component" value="Unassembled WGS sequence"/>
</dbReference>
<sequence length="164" mass="17049">MAFTLTSTAFVNGATMPQAQVYSGMGETGGNLSPPLAWKDAPAGTKSFVVTLYDPDAPTGSGWWHWVVINIPAGITALPEGAGSGKGGLPEGALQLRTDFGVPGYGGAAPPPGRVHRYILTVTALDVPKLDVPAEATPAMIGFMLNQHHLASAQITVLYGHDRK</sequence>
<dbReference type="Pfam" id="PF01161">
    <property type="entry name" value="PBP"/>
    <property type="match status" value="1"/>
</dbReference>
<dbReference type="PANTHER" id="PTHR30289:SF1">
    <property type="entry name" value="PEBP (PHOSPHATIDYLETHANOLAMINE-BINDING PROTEIN) FAMILY PROTEIN"/>
    <property type="match status" value="1"/>
</dbReference>
<dbReference type="SUPFAM" id="SSF49777">
    <property type="entry name" value="PEBP-like"/>
    <property type="match status" value="1"/>
</dbReference>
<protein>
    <submittedName>
        <fullName evidence="1">Kinase inhibitor</fullName>
    </submittedName>
</protein>
<dbReference type="RefSeq" id="WP_173577192.1">
    <property type="nucleotide sequence ID" value="NZ_WOSW01000014.1"/>
</dbReference>
<dbReference type="InterPro" id="IPR036610">
    <property type="entry name" value="PEBP-like_sf"/>
</dbReference>
<dbReference type="EMBL" id="WOSW01000014">
    <property type="protein sequence ID" value="NHO32658.1"/>
    <property type="molecule type" value="Genomic_DNA"/>
</dbReference>
<name>A0ABX0KBV3_9PROT</name>
<dbReference type="Gene3D" id="3.90.280.10">
    <property type="entry name" value="PEBP-like"/>
    <property type="match status" value="1"/>
</dbReference>
<dbReference type="GO" id="GO:0004860">
    <property type="term" value="F:protein kinase inhibitor activity"/>
    <property type="evidence" value="ECO:0007669"/>
    <property type="project" value="UniProtKB-KW"/>
</dbReference>
<proteinExistence type="predicted"/>
<organism evidence="1 2">
    <name type="scientific">Acetobacter fallax</name>
    <dbReference type="NCBI Taxonomy" id="1737473"/>
    <lineage>
        <taxon>Bacteria</taxon>
        <taxon>Pseudomonadati</taxon>
        <taxon>Pseudomonadota</taxon>
        <taxon>Alphaproteobacteria</taxon>
        <taxon>Acetobacterales</taxon>
        <taxon>Acetobacteraceae</taxon>
        <taxon>Acetobacter</taxon>
    </lineage>
</organism>
<dbReference type="NCBIfam" id="TIGR00481">
    <property type="entry name" value="YbhB/YbcL family Raf kinase inhibitor-like protein"/>
    <property type="match status" value="1"/>
</dbReference>
<dbReference type="CDD" id="cd00865">
    <property type="entry name" value="PEBP_bact_arch"/>
    <property type="match status" value="1"/>
</dbReference>
<dbReference type="PANTHER" id="PTHR30289">
    <property type="entry name" value="UNCHARACTERIZED PROTEIN YBCL-RELATED"/>
    <property type="match status" value="1"/>
</dbReference>
<comment type="caution">
    <text evidence="1">The sequence shown here is derived from an EMBL/GenBank/DDBJ whole genome shotgun (WGS) entry which is preliminary data.</text>
</comment>
<gene>
    <name evidence="1" type="ORF">GOB84_08805</name>
</gene>
<keyword evidence="2" id="KW-1185">Reference proteome</keyword>
<dbReference type="InterPro" id="IPR005247">
    <property type="entry name" value="YbhB_YbcL/LppC-like"/>
</dbReference>
<evidence type="ECO:0000313" key="2">
    <source>
        <dbReference type="Proteomes" id="UP000615326"/>
    </source>
</evidence>
<dbReference type="InterPro" id="IPR008914">
    <property type="entry name" value="PEBP"/>
</dbReference>
<keyword evidence="1" id="KW-0649">Protein kinase inhibitor</keyword>
<dbReference type="NCBIfam" id="NF007609">
    <property type="entry name" value="PRK10257.1"/>
    <property type="match status" value="1"/>
</dbReference>